<keyword evidence="2" id="KW-1185">Reference proteome</keyword>
<proteinExistence type="predicted"/>
<evidence type="ECO:0000313" key="1">
    <source>
        <dbReference type="EMBL" id="KAJ4392036.1"/>
    </source>
</evidence>
<name>A0A9W8YT88_9PEZI</name>
<accession>A0A9W8YT88</accession>
<comment type="caution">
    <text evidence="1">The sequence shown here is derived from an EMBL/GenBank/DDBJ whole genome shotgun (WGS) entry which is preliminary data.</text>
</comment>
<evidence type="ECO:0000313" key="2">
    <source>
        <dbReference type="Proteomes" id="UP001140453"/>
    </source>
</evidence>
<dbReference type="Proteomes" id="UP001140453">
    <property type="component" value="Unassembled WGS sequence"/>
</dbReference>
<organism evidence="1 2">
    <name type="scientific">Gnomoniopsis smithogilvyi</name>
    <dbReference type="NCBI Taxonomy" id="1191159"/>
    <lineage>
        <taxon>Eukaryota</taxon>
        <taxon>Fungi</taxon>
        <taxon>Dikarya</taxon>
        <taxon>Ascomycota</taxon>
        <taxon>Pezizomycotina</taxon>
        <taxon>Sordariomycetes</taxon>
        <taxon>Sordariomycetidae</taxon>
        <taxon>Diaporthales</taxon>
        <taxon>Gnomoniaceae</taxon>
        <taxon>Gnomoniopsis</taxon>
    </lineage>
</organism>
<gene>
    <name evidence="1" type="ORF">N0V93_005657</name>
</gene>
<dbReference type="AlphaFoldDB" id="A0A9W8YT88"/>
<dbReference type="PANTHER" id="PTHR42037:SF1">
    <property type="match status" value="1"/>
</dbReference>
<dbReference type="InterPro" id="IPR027796">
    <property type="entry name" value="OTT_1508_deam-like"/>
</dbReference>
<protein>
    <submittedName>
        <fullName evidence="1">Uncharacterized protein</fullName>
    </submittedName>
</protein>
<reference evidence="1" key="1">
    <citation type="submission" date="2022-10" db="EMBL/GenBank/DDBJ databases">
        <title>Tapping the CABI collections for fungal endophytes: first genome assemblies for Collariella, Neodidymelliopsis, Ascochyta clinopodiicola, Didymella pomorum, Didymosphaeria variabile, Neocosmospora piperis and Neocucurbitaria cava.</title>
        <authorList>
            <person name="Hill R."/>
        </authorList>
    </citation>
    <scope>NUCLEOTIDE SEQUENCE</scope>
    <source>
        <strain evidence="1">IMI 355082</strain>
    </source>
</reference>
<dbReference type="Pfam" id="PF14441">
    <property type="entry name" value="OTT_1508_deam"/>
    <property type="match status" value="1"/>
</dbReference>
<dbReference type="OrthoDB" id="3251507at2759"/>
<dbReference type="EMBL" id="JAPEVB010000003">
    <property type="protein sequence ID" value="KAJ4392036.1"/>
    <property type="molecule type" value="Genomic_DNA"/>
</dbReference>
<sequence length="323" mass="36516">MKTLIDQQDLAKWLRQFEFSNFKNLTNICQCAYKVRKDSEMDLLLTLSGELGNGEATIPTTIAPSFRKVRHIVGRLAAYIRTVEAVLDDMHHMGDLLDVFKVAVVPRPTCVPRLQADAHTNLSGILTRMLRAQDPDFTATFEYLSALDAQTGLESQLKDLFDPEKTSPSVHAEIQMLHHFYDNDRKFFAYDNYIATSKPACFCCKLYFRHHPADYVEPDSHEKVYTNWGPICLTSGSRGRRDDPHWIAQRKILNTVIADLDREVVNEIKRRRSLAEHPDTLTELTASSQTLWGDSSDTLYDETDVSVGFGSETHSDSDGGAGI</sequence>
<dbReference type="PANTHER" id="PTHR42037">
    <property type="match status" value="1"/>
</dbReference>